<dbReference type="Proteomes" id="UP000188243">
    <property type="component" value="Chromosome"/>
</dbReference>
<dbReference type="InterPro" id="IPR003737">
    <property type="entry name" value="GlcNAc_PI_deacetylase-related"/>
</dbReference>
<sequence length="223" mass="25368">MKVAIIVAHPDDETLGCGATIANHIEKGDEIYILTLSNGVSSRQEHNEADIKTRQTAFLNATQHLGVSPNNLTSLDFPDNEFDTVSLLKIAQAIELFLSKNIITRVYTHYHSDLNIDHRKTYEAVLTACRPQPMQSVKQIFCFETLSSTEWASHRYEAFKPNYFVNIEHVFSKKIKALTAYKDEMREAPHTRSIENIQALAKFRGMCVGTPLAEAFYIERFID</sequence>
<dbReference type="GO" id="GO:0016811">
    <property type="term" value="F:hydrolase activity, acting on carbon-nitrogen (but not peptide) bonds, in linear amides"/>
    <property type="evidence" value="ECO:0007669"/>
    <property type="project" value="TreeGrafter"/>
</dbReference>
<evidence type="ECO:0000313" key="1">
    <source>
        <dbReference type="EMBL" id="AQQ00539.1"/>
    </source>
</evidence>
<evidence type="ECO:0008006" key="3">
    <source>
        <dbReference type="Google" id="ProtNLM"/>
    </source>
</evidence>
<dbReference type="EMBL" id="CP019628">
    <property type="protein sequence ID" value="AQQ00539.1"/>
    <property type="molecule type" value="Genomic_DNA"/>
</dbReference>
<dbReference type="RefSeq" id="WP_077537227.1">
    <property type="nucleotide sequence ID" value="NZ_CP019628.1"/>
</dbReference>
<dbReference type="KEGG" id="paln:B0W48_12445"/>
<protein>
    <recommendedName>
        <fullName evidence="3">GlcNAc-PI de-N-acetylase</fullName>
    </recommendedName>
</protein>
<dbReference type="AlphaFoldDB" id="A0A1Q2GZJ0"/>
<dbReference type="STRING" id="247523.B0W48_12445"/>
<dbReference type="Pfam" id="PF02585">
    <property type="entry name" value="PIG-L"/>
    <property type="match status" value="1"/>
</dbReference>
<gene>
    <name evidence="1" type="ORF">B0W48_12445</name>
</gene>
<reference evidence="1 2" key="1">
    <citation type="submission" date="2017-02" db="EMBL/GenBank/DDBJ databases">
        <title>Complete genome sequence of the cold-active Pseudoalteromonas aliena strain EH1 isolated from Arctic seawater.</title>
        <authorList>
            <person name="Kim E."/>
            <person name="Heo E."/>
            <person name="Kim H."/>
            <person name="Kim D."/>
        </authorList>
    </citation>
    <scope>NUCLEOTIDE SEQUENCE [LARGE SCALE GENOMIC DNA]</scope>
    <source>
        <strain evidence="1 2">EH1</strain>
    </source>
</reference>
<organism evidence="1 2">
    <name type="scientific">Pseudoalteromonas aliena</name>
    <dbReference type="NCBI Taxonomy" id="247523"/>
    <lineage>
        <taxon>Bacteria</taxon>
        <taxon>Pseudomonadati</taxon>
        <taxon>Pseudomonadota</taxon>
        <taxon>Gammaproteobacteria</taxon>
        <taxon>Alteromonadales</taxon>
        <taxon>Pseudoalteromonadaceae</taxon>
        <taxon>Pseudoalteromonas</taxon>
    </lineage>
</organism>
<dbReference type="PANTHER" id="PTHR12993:SF11">
    <property type="entry name" value="N-ACETYLGLUCOSAMINYL-PHOSPHATIDYLINOSITOL DE-N-ACETYLASE"/>
    <property type="match status" value="1"/>
</dbReference>
<dbReference type="Gene3D" id="3.40.50.10320">
    <property type="entry name" value="LmbE-like"/>
    <property type="match status" value="1"/>
</dbReference>
<proteinExistence type="predicted"/>
<accession>A0A1Q2GZJ0</accession>
<name>A0A1Q2GZJ0_9GAMM</name>
<dbReference type="PANTHER" id="PTHR12993">
    <property type="entry name" value="N-ACETYLGLUCOSAMINYL-PHOSPHATIDYLINOSITOL DE-N-ACETYLASE-RELATED"/>
    <property type="match status" value="1"/>
</dbReference>
<dbReference type="SUPFAM" id="SSF102588">
    <property type="entry name" value="LmbE-like"/>
    <property type="match status" value="1"/>
</dbReference>
<dbReference type="InterPro" id="IPR024078">
    <property type="entry name" value="LmbE-like_dom_sf"/>
</dbReference>
<evidence type="ECO:0000313" key="2">
    <source>
        <dbReference type="Proteomes" id="UP000188243"/>
    </source>
</evidence>